<gene>
    <name evidence="1" type="ORF">K7432_014509</name>
</gene>
<comment type="caution">
    <text evidence="1">The sequence shown here is derived from an EMBL/GenBank/DDBJ whole genome shotgun (WGS) entry which is preliminary data.</text>
</comment>
<protein>
    <submittedName>
        <fullName evidence="1">Uncharacterized protein</fullName>
    </submittedName>
</protein>
<reference evidence="1 2" key="1">
    <citation type="submission" date="2023-04" db="EMBL/GenBank/DDBJ databases">
        <title>Genome of Basidiobolus ranarum AG-B5.</title>
        <authorList>
            <person name="Stajich J.E."/>
            <person name="Carter-House D."/>
            <person name="Gryganskyi A."/>
        </authorList>
    </citation>
    <scope>NUCLEOTIDE SEQUENCE [LARGE SCALE GENOMIC DNA]</scope>
    <source>
        <strain evidence="1 2">AG-B5</strain>
    </source>
</reference>
<sequence>MACIDTGFSKTTMLDTTSCHINPVGVNSRALDAYSMALVEHALASGGWRAGWKTLWNITGRDPTLEKLYDEAMTCVEVYSKVDIRINSDSRPWTTRMKIVRECASLSLNEIGPKGKGGSAWKENATYQCIQCEWNSEGYELLSPCVAFIWLGLQKKIVHRDDSDICAKMQLLSTVDYDYDLSPESKDGFSSALRVAGNLFVADTSDAMGRAASAALISMDLQAQVRDVQNSWLLHEKKQRVYMTGGNISPGDWYDATVADCAGLCPFGYEGTERHETSRPGMFIAMVLANSYDVVYDIGCSNRMSSITYAYEKSRVMVDKLLTLVDTEMEAIADRVCHSESDIVPLYGDSAALVTGAWAPFNCRYRSWERYVKYIRQQRSTIMHVENIDECLGRDNAVDSTVSNCDSLKNRWIKMIDTGVETVNKHRSEITSVSWPMMTPWTENIPLPLLCTQCAPQLNAVVFCGEREVLLIPPAVGMCKDSSAVFRAAGLRDMAMWAAGSGACDLCAVRVSQWIDEASHIVLVDLMKSEPRLNSQHWLAECYGVWAVAKSIKISSTLVGFELDAELLHEEGAMGIRDVEDC</sequence>
<dbReference type="Proteomes" id="UP001479436">
    <property type="component" value="Unassembled WGS sequence"/>
</dbReference>
<keyword evidence="2" id="KW-1185">Reference proteome</keyword>
<accession>A0ABR2VQA8</accession>
<name>A0ABR2VQA8_9FUNG</name>
<proteinExistence type="predicted"/>
<evidence type="ECO:0000313" key="2">
    <source>
        <dbReference type="Proteomes" id="UP001479436"/>
    </source>
</evidence>
<dbReference type="EMBL" id="JASJQH010008546">
    <property type="protein sequence ID" value="KAK9688124.1"/>
    <property type="molecule type" value="Genomic_DNA"/>
</dbReference>
<organism evidence="1 2">
    <name type="scientific">Basidiobolus ranarum</name>
    <dbReference type="NCBI Taxonomy" id="34480"/>
    <lineage>
        <taxon>Eukaryota</taxon>
        <taxon>Fungi</taxon>
        <taxon>Fungi incertae sedis</taxon>
        <taxon>Zoopagomycota</taxon>
        <taxon>Entomophthoromycotina</taxon>
        <taxon>Basidiobolomycetes</taxon>
        <taxon>Basidiobolales</taxon>
        <taxon>Basidiobolaceae</taxon>
        <taxon>Basidiobolus</taxon>
    </lineage>
</organism>
<evidence type="ECO:0000313" key="1">
    <source>
        <dbReference type="EMBL" id="KAK9688124.1"/>
    </source>
</evidence>